<dbReference type="InterPro" id="IPR003797">
    <property type="entry name" value="DegV"/>
</dbReference>
<accession>K1TAN3</accession>
<reference evidence="2" key="1">
    <citation type="journal article" date="2013" name="Environ. Microbiol.">
        <title>Microbiota from the distal guts of lean and obese adolescents exhibit partial functional redundancy besides clear differences in community structure.</title>
        <authorList>
            <person name="Ferrer M."/>
            <person name="Ruiz A."/>
            <person name="Lanza F."/>
            <person name="Haange S.B."/>
            <person name="Oberbach A."/>
            <person name="Till H."/>
            <person name="Bargiela R."/>
            <person name="Campoy C."/>
            <person name="Segura M.T."/>
            <person name="Richter M."/>
            <person name="von Bergen M."/>
            <person name="Seifert J."/>
            <person name="Suarez A."/>
        </authorList>
    </citation>
    <scope>NUCLEOTIDE SEQUENCE</scope>
</reference>
<gene>
    <name evidence="2" type="ORF">LEA_14874</name>
</gene>
<dbReference type="InterPro" id="IPR050270">
    <property type="entry name" value="DegV_domain_contain"/>
</dbReference>
<keyword evidence="1" id="KW-0446">Lipid-binding</keyword>
<dbReference type="PANTHER" id="PTHR33434">
    <property type="entry name" value="DEGV DOMAIN-CONTAINING PROTEIN DR_1986-RELATED"/>
    <property type="match status" value="1"/>
</dbReference>
<comment type="caution">
    <text evidence="2">The sequence shown here is derived from an EMBL/GenBank/DDBJ whole genome shotgun (WGS) entry which is preliminary data.</text>
</comment>
<organism evidence="2">
    <name type="scientific">human gut metagenome</name>
    <dbReference type="NCBI Taxonomy" id="408170"/>
    <lineage>
        <taxon>unclassified sequences</taxon>
        <taxon>metagenomes</taxon>
        <taxon>organismal metagenomes</taxon>
    </lineage>
</organism>
<dbReference type="EMBL" id="AJWY01010138">
    <property type="protein sequence ID" value="EKC56366.1"/>
    <property type="molecule type" value="Genomic_DNA"/>
</dbReference>
<dbReference type="Gene3D" id="3.40.50.10440">
    <property type="entry name" value="Dihydroxyacetone kinase, domain 1"/>
    <property type="match status" value="1"/>
</dbReference>
<dbReference type="PANTHER" id="PTHR33434:SF3">
    <property type="entry name" value="DEGV DOMAIN-CONTAINING PROTEIN YITS"/>
    <property type="match status" value="1"/>
</dbReference>
<dbReference type="GO" id="GO:0008289">
    <property type="term" value="F:lipid binding"/>
    <property type="evidence" value="ECO:0007669"/>
    <property type="project" value="UniProtKB-KW"/>
</dbReference>
<dbReference type="SUPFAM" id="SSF82549">
    <property type="entry name" value="DAK1/DegV-like"/>
    <property type="match status" value="1"/>
</dbReference>
<protein>
    <submittedName>
        <fullName evidence="2">DegV family protein</fullName>
    </submittedName>
</protein>
<name>K1TAN3_9ZZZZ</name>
<dbReference type="InterPro" id="IPR043168">
    <property type="entry name" value="DegV_C"/>
</dbReference>
<evidence type="ECO:0000313" key="2">
    <source>
        <dbReference type="EMBL" id="EKC56366.1"/>
    </source>
</evidence>
<dbReference type="AlphaFoldDB" id="K1TAN3"/>
<feature type="non-terminal residue" evidence="2">
    <location>
        <position position="1"/>
    </location>
</feature>
<dbReference type="PROSITE" id="PS51482">
    <property type="entry name" value="DEGV"/>
    <property type="match status" value="1"/>
</dbReference>
<dbReference type="Gene3D" id="3.30.1180.10">
    <property type="match status" value="1"/>
</dbReference>
<sequence length="184" mass="20316">DELCEKYPERKILTIDSLGASLGEGLYVYLAAKKQQFGATIEETYDYLMQTRPHLCHWFTVNDLMHLKRGGRVSATAALLGTMLQIKPVMHMDDEGHLIPVSKARGRKASLQALVQQMAETAVEPEEQTVFICHGDCIDDAEYTASLIREKTGAKTVIINYVGPVIGAHTGPGVVSIFFLGTHR</sequence>
<evidence type="ECO:0000256" key="1">
    <source>
        <dbReference type="ARBA" id="ARBA00023121"/>
    </source>
</evidence>
<dbReference type="NCBIfam" id="TIGR00762">
    <property type="entry name" value="DegV"/>
    <property type="match status" value="1"/>
</dbReference>
<proteinExistence type="predicted"/>
<dbReference type="Pfam" id="PF02645">
    <property type="entry name" value="DegV"/>
    <property type="match status" value="1"/>
</dbReference>